<dbReference type="Proteomes" id="UP000548771">
    <property type="component" value="Unassembled WGS sequence"/>
</dbReference>
<accession>A0A6V7DAS5</accession>
<reference evidence="2" key="3">
    <citation type="journal article" date="2020" name="Syst. Appl. Microbiol.">
        <title>Clarifying the taxonomy of the causal agent of bacterial leaf spot of lettuce through a polyphasic approach reveals that Xanthomonas cynarae Trebaol et al. 2000 emend. Timilsina et al. 2019 is a later heterotypic synonym of Xanthomonas hortorum Vauterin et al. 1995.</title>
        <authorList>
            <person name="Moriniere L."/>
            <person name="Burlet A."/>
            <person name="Rosenthal E.R."/>
            <person name="Nesme X."/>
            <person name="Portier P."/>
            <person name="Bull C.T."/>
            <person name="Lavire C."/>
            <person name="Fischer-Le Saux M."/>
            <person name="Bertolla F."/>
        </authorList>
    </citation>
    <scope>NUCLEOTIDE SEQUENCE</scope>
    <source>
        <strain evidence="2">CFBP2533</strain>
    </source>
</reference>
<reference evidence="3" key="2">
    <citation type="journal article" date="2020" name="Syst. Appl. Microbiol.">
        <title>Clarifying the taxonomy of the causal agent of bacterial leaf spot of lettuce through a polyphasic approach reveals that Xanthomonas cynarae Trebaol et al. 2000 emend. Timilsina et al. 2019 is a later heterotypic synonym of Xanthomonas hortorum Vauterin et al. 1995.</title>
        <authorList>
            <person name="Moriniere L."/>
            <person name="Burlet A."/>
            <person name="Rosenthal E.R."/>
            <person name="Nesme X."/>
            <person name="Portier P."/>
            <person name="Bull C.T."/>
            <person name="Lavire C."/>
            <person name="Fischer-Le Saux M."/>
            <person name="Bertolla F."/>
        </authorList>
    </citation>
    <scope>NUCLEOTIDE SEQUENCE [LARGE SCALE GENOMIC DNA]</scope>
    <source>
        <strain evidence="3">CFBP2533</strain>
    </source>
</reference>
<dbReference type="RefSeq" id="WP_168958843.1">
    <property type="nucleotide sequence ID" value="NZ_CP098604.1"/>
</dbReference>
<reference evidence="2" key="1">
    <citation type="submission" date="2019-03" db="EMBL/GenBank/DDBJ databases">
        <authorList>
            <person name="Moriniere L."/>
            <person name="Burlet A."/>
            <person name="Rosenthal E."/>
            <person name="Portier P."/>
            <person name="Lavire C."/>
            <person name="Nesme X."/>
            <person name="Bull C.T."/>
            <person name="Le Saux M."/>
            <person name="Bertolla F."/>
        </authorList>
    </citation>
    <scope>NUCLEOTIDE SEQUENCE</scope>
    <source>
        <strain evidence="2">CFBP2533</strain>
    </source>
</reference>
<evidence type="ECO:0000313" key="3">
    <source>
        <dbReference type="Proteomes" id="UP000548771"/>
    </source>
</evidence>
<dbReference type="EMBL" id="LR828261">
    <property type="protein sequence ID" value="CAD0331103.1"/>
    <property type="molecule type" value="Genomic_DNA"/>
</dbReference>
<reference evidence="1" key="4">
    <citation type="submission" date="2020-07" db="EMBL/GenBank/DDBJ databases">
        <authorList>
            <person name="Pothier F. J."/>
        </authorList>
    </citation>
    <scope>NUCLEOTIDE SEQUENCE</scope>
    <source>
        <strain evidence="1">CFBP 2533</strain>
    </source>
</reference>
<protein>
    <submittedName>
        <fullName evidence="2">Methyltransferase domain-containing protein</fullName>
    </submittedName>
</protein>
<dbReference type="EMBL" id="SMDX01000017">
    <property type="protein sequence ID" value="NMI22912.1"/>
    <property type="molecule type" value="Genomic_DNA"/>
</dbReference>
<dbReference type="InterPro" id="IPR029063">
    <property type="entry name" value="SAM-dependent_MTases_sf"/>
</dbReference>
<dbReference type="GO" id="GO:0032259">
    <property type="term" value="P:methylation"/>
    <property type="evidence" value="ECO:0007669"/>
    <property type="project" value="UniProtKB-KW"/>
</dbReference>
<name>A0A6V7DAS5_9XANT</name>
<dbReference type="AlphaFoldDB" id="A0A6V7DAS5"/>
<dbReference type="GO" id="GO:0008168">
    <property type="term" value="F:methyltransferase activity"/>
    <property type="evidence" value="ECO:0007669"/>
    <property type="project" value="UniProtKB-KW"/>
</dbReference>
<dbReference type="SUPFAM" id="SSF53335">
    <property type="entry name" value="S-adenosyl-L-methionine-dependent methyltransferases"/>
    <property type="match status" value="1"/>
</dbReference>
<dbReference type="EMBL" id="LR828261">
    <property type="protein sequence ID" value="CAD0331098.1"/>
    <property type="molecule type" value="Genomic_DNA"/>
</dbReference>
<evidence type="ECO:0000313" key="1">
    <source>
        <dbReference type="EMBL" id="CAD0331098.1"/>
    </source>
</evidence>
<organism evidence="1">
    <name type="scientific">Xanthomonas hortorum pv. pelargonii</name>
    <dbReference type="NCBI Taxonomy" id="453602"/>
    <lineage>
        <taxon>Bacteria</taxon>
        <taxon>Pseudomonadati</taxon>
        <taxon>Pseudomonadota</taxon>
        <taxon>Gammaproteobacteria</taxon>
        <taxon>Lysobacterales</taxon>
        <taxon>Lysobacteraceae</taxon>
        <taxon>Xanthomonas</taxon>
    </lineage>
</organism>
<sequence length="184" mass="20410">MNQLKLHVGCASKRLNGYINIDSRQTEATDHVCDAGAITIAAPGSVAEIYSRHMLEHLDPNDALATLTHWHALLAPAGMLHVIVPDITFHARQLLGLERSSLADQNLHAFAGFWGWRDEARGGSREDAHRWGYTEQSLMSLLTDIGFTDVQRLTEGPDSEPWHLNLIARREAATPLKQTDTAEI</sequence>
<gene>
    <name evidence="1" type="ORF">CFBP2533_21840</name>
    <name evidence="2" type="ORF">E1J24_13900</name>
</gene>
<proteinExistence type="predicted"/>
<keyword evidence="2" id="KW-0489">Methyltransferase</keyword>
<dbReference type="Gene3D" id="3.40.50.150">
    <property type="entry name" value="Vaccinia Virus protein VP39"/>
    <property type="match status" value="1"/>
</dbReference>
<keyword evidence="2" id="KW-0808">Transferase</keyword>
<dbReference type="Pfam" id="PF13489">
    <property type="entry name" value="Methyltransf_23"/>
    <property type="match status" value="1"/>
</dbReference>
<evidence type="ECO:0000313" key="2">
    <source>
        <dbReference type="EMBL" id="NMI22912.1"/>
    </source>
</evidence>